<keyword evidence="2" id="KW-1133">Transmembrane helix</keyword>
<protein>
    <submittedName>
        <fullName evidence="3">Tape-measure protein</fullName>
    </submittedName>
</protein>
<feature type="transmembrane region" description="Helical" evidence="2">
    <location>
        <begin position="157"/>
        <end position="176"/>
    </location>
</feature>
<keyword evidence="2" id="KW-0472">Membrane</keyword>
<sequence length="424" mass="43571">MSAVAADPYKELANAAAALGAFRTRVVQGSSALRTLTGRIRDAATSTDRIHNAAVQSGPAVRQVKTGAETTARSLTRTGQSAATATTGVKAIGDKARGATRAVGLLKSGLGAVVSLIAGFVGAAGVLGNVMGAFGTAMTIGAGVMTAINIITRASPIGFVAGVLLPLAGYLIELALSSETGQRFMEQLAKIVLTYIESVLAVITPILQIIGTLVSTYFGAILTIVTTVLSVVGAVVGTGFAVLHALTTGNVEALREKVDAVWRGFQGVLESAVGWITRTIPDMFQRIKGAMSSTLGGIGKFVSTGVEMVAGLVKAPINGLIAFANWIIDGLNSLSVNILGKTFGINIPKIPMLAEGGVAVPGITRRTGKVLPLTALERQRALAGRTKAPSSSPYRMAEFRESEGAGPRATAEDLLFLSSAHAYP</sequence>
<evidence type="ECO:0000256" key="2">
    <source>
        <dbReference type="SAM" id="Phobius"/>
    </source>
</evidence>
<organism evidence="3">
    <name type="scientific">Streptomyces sp. NBC_00093</name>
    <dbReference type="NCBI Taxonomy" id="2975649"/>
    <lineage>
        <taxon>Bacteria</taxon>
        <taxon>Bacillati</taxon>
        <taxon>Actinomycetota</taxon>
        <taxon>Actinomycetes</taxon>
        <taxon>Kitasatosporales</taxon>
        <taxon>Streptomycetaceae</taxon>
        <taxon>Streptomyces</taxon>
    </lineage>
</organism>
<evidence type="ECO:0000256" key="1">
    <source>
        <dbReference type="SAM" id="MobiDB-lite"/>
    </source>
</evidence>
<gene>
    <name evidence="3" type="ORF">OHA22_17585</name>
</gene>
<accession>A0AAU2A065</accession>
<proteinExistence type="predicted"/>
<feature type="transmembrane region" description="Helical" evidence="2">
    <location>
        <begin position="109"/>
        <end position="127"/>
    </location>
</feature>
<feature type="transmembrane region" description="Helical" evidence="2">
    <location>
        <begin position="217"/>
        <end position="246"/>
    </location>
</feature>
<feature type="transmembrane region" description="Helical" evidence="2">
    <location>
        <begin position="188"/>
        <end position="211"/>
    </location>
</feature>
<name>A0AAU2A065_9ACTN</name>
<feature type="transmembrane region" description="Helical" evidence="2">
    <location>
        <begin position="134"/>
        <end position="151"/>
    </location>
</feature>
<dbReference type="EMBL" id="CP108222">
    <property type="protein sequence ID" value="WTT17217.1"/>
    <property type="molecule type" value="Genomic_DNA"/>
</dbReference>
<keyword evidence="2" id="KW-0812">Transmembrane</keyword>
<dbReference type="AlphaFoldDB" id="A0AAU2A065"/>
<reference evidence="3" key="1">
    <citation type="submission" date="2022-10" db="EMBL/GenBank/DDBJ databases">
        <title>The complete genomes of actinobacterial strains from the NBC collection.</title>
        <authorList>
            <person name="Joergensen T.S."/>
            <person name="Alvarez Arevalo M."/>
            <person name="Sterndorff E.B."/>
            <person name="Faurdal D."/>
            <person name="Vuksanovic O."/>
            <person name="Mourched A.-S."/>
            <person name="Charusanti P."/>
            <person name="Shaw S."/>
            <person name="Blin K."/>
            <person name="Weber T."/>
        </authorList>
    </citation>
    <scope>NUCLEOTIDE SEQUENCE</scope>
    <source>
        <strain evidence="3">NBC_00093</strain>
    </source>
</reference>
<evidence type="ECO:0000313" key="3">
    <source>
        <dbReference type="EMBL" id="WTT17217.1"/>
    </source>
</evidence>
<feature type="region of interest" description="Disordered" evidence="1">
    <location>
        <begin position="382"/>
        <end position="406"/>
    </location>
</feature>